<protein>
    <submittedName>
        <fullName evidence="2">Zinc ribbon domain-containing protein</fullName>
    </submittedName>
</protein>
<feature type="transmembrane region" description="Helical" evidence="1">
    <location>
        <begin position="192"/>
        <end position="209"/>
    </location>
</feature>
<reference evidence="2 3" key="1">
    <citation type="submission" date="2019-08" db="EMBL/GenBank/DDBJ databases">
        <title>In-depth cultivation of the pig gut microbiome towards novel bacterial diversity and tailored functional studies.</title>
        <authorList>
            <person name="Wylensek D."/>
            <person name="Hitch T.C.A."/>
            <person name="Clavel T."/>
        </authorList>
    </citation>
    <scope>NUCLEOTIDE SEQUENCE [LARGE SCALE GENOMIC DNA]</scope>
    <source>
        <strain evidence="2 3">WCA3-601-WT-6H</strain>
    </source>
</reference>
<comment type="caution">
    <text evidence="2">The sequence shown here is derived from an EMBL/GenBank/DDBJ whole genome shotgun (WGS) entry which is preliminary data.</text>
</comment>
<dbReference type="RefSeq" id="WP_154495544.1">
    <property type="nucleotide sequence ID" value="NZ_VUMU01000003.1"/>
</dbReference>
<feature type="transmembrane region" description="Helical" evidence="1">
    <location>
        <begin position="140"/>
        <end position="159"/>
    </location>
</feature>
<keyword evidence="1" id="KW-0472">Membrane</keyword>
<dbReference type="AlphaFoldDB" id="A0A6L5YH06"/>
<gene>
    <name evidence="2" type="ORF">FYJ59_04550</name>
</gene>
<keyword evidence="3" id="KW-1185">Reference proteome</keyword>
<evidence type="ECO:0000256" key="1">
    <source>
        <dbReference type="SAM" id="Phobius"/>
    </source>
</evidence>
<accession>A0A6L5YH06</accession>
<organism evidence="2 3">
    <name type="scientific">Waltera intestinalis</name>
    <dbReference type="NCBI Taxonomy" id="2606635"/>
    <lineage>
        <taxon>Bacteria</taxon>
        <taxon>Bacillati</taxon>
        <taxon>Bacillota</taxon>
        <taxon>Clostridia</taxon>
        <taxon>Lachnospirales</taxon>
        <taxon>Lachnospiraceae</taxon>
        <taxon>Waltera</taxon>
    </lineage>
</organism>
<dbReference type="Proteomes" id="UP000476055">
    <property type="component" value="Unassembled WGS sequence"/>
</dbReference>
<keyword evidence="1" id="KW-1133">Transmembrane helix</keyword>
<proteinExistence type="predicted"/>
<evidence type="ECO:0000313" key="2">
    <source>
        <dbReference type="EMBL" id="MST57519.1"/>
    </source>
</evidence>
<dbReference type="EMBL" id="VUMU01000003">
    <property type="protein sequence ID" value="MST57519.1"/>
    <property type="molecule type" value="Genomic_DNA"/>
</dbReference>
<evidence type="ECO:0000313" key="3">
    <source>
        <dbReference type="Proteomes" id="UP000476055"/>
    </source>
</evidence>
<name>A0A6L5YH06_9FIRM</name>
<feature type="transmembrane region" description="Helical" evidence="1">
    <location>
        <begin position="165"/>
        <end position="185"/>
    </location>
</feature>
<keyword evidence="1" id="KW-0812">Transmembrane</keyword>
<sequence length="241" mass="26631">MAFCTNCGKELSSFTVVCPACGCEVQGRQAADSVRKFYVDITHAQTTKEKADLIKNYPIPNTKEDIFEFMMAASSNVLREEEKEIYEAWLIKLEQTYQKAEILFSGDGDFKKIQQIYNNCVENIEAENQRKINIFVFETALRNGIFGVGIVILVAAVIVDRTGGNASLMELAGGIVLIASAAGLVRRQSASIDYLVSAVIGLLMLWLASMFYNGALVQLCAGIELIVTAVNYFKSRKHSTK</sequence>
<feature type="transmembrane region" description="Helical" evidence="1">
    <location>
        <begin position="215"/>
        <end position="233"/>
    </location>
</feature>